<keyword evidence="2" id="KW-0413">Isomerase</keyword>
<evidence type="ECO:0000313" key="3">
    <source>
        <dbReference type="Proteomes" id="UP000639396"/>
    </source>
</evidence>
<evidence type="ECO:0000259" key="1">
    <source>
        <dbReference type="Pfam" id="PF01261"/>
    </source>
</evidence>
<dbReference type="InterPro" id="IPR036237">
    <property type="entry name" value="Xyl_isomerase-like_sf"/>
</dbReference>
<dbReference type="PANTHER" id="PTHR12110:SF41">
    <property type="entry name" value="INOSOSE DEHYDRATASE"/>
    <property type="match status" value="1"/>
</dbReference>
<protein>
    <submittedName>
        <fullName evidence="2">Sugar phosphate isomerase/epimerase</fullName>
    </submittedName>
</protein>
<dbReference type="Gene3D" id="3.20.20.150">
    <property type="entry name" value="Divalent-metal-dependent TIM barrel enzymes"/>
    <property type="match status" value="1"/>
</dbReference>
<dbReference type="InterPro" id="IPR050312">
    <property type="entry name" value="IolE/XylAMocC-like"/>
</dbReference>
<gene>
    <name evidence="2" type="ORF">IDH45_32910</name>
</gene>
<organism evidence="2 3">
    <name type="scientific">Paenibacillus oceani</name>
    <dbReference type="NCBI Taxonomy" id="2772510"/>
    <lineage>
        <taxon>Bacteria</taxon>
        <taxon>Bacillati</taxon>
        <taxon>Bacillota</taxon>
        <taxon>Bacilli</taxon>
        <taxon>Bacillales</taxon>
        <taxon>Paenibacillaceae</taxon>
        <taxon>Paenibacillus</taxon>
    </lineage>
</organism>
<dbReference type="EMBL" id="JACXJA010000069">
    <property type="protein sequence ID" value="MBD2866780.1"/>
    <property type="molecule type" value="Genomic_DNA"/>
</dbReference>
<sequence length="304" mass="33660">MREKELRLRERFRLKLTNKIGVIVDSFGIGVREGLKKAKEVGAEGVQIYAVKGEMDPENLSPAARRELKSYIDSLGLEISALCGDLGGHGFQDKEANPAKVEKSKRILDLAQDLGTNIVTTHIGIVPHDHSGEIFHTMQAACEELSQYASSMGGYFAIETGPETSAHLKSFLDTLSSKGVSVNFDPANMVMVTGDDPVQGVYTLKDYIVHTHVKDGVRYKEVDPREIYGAIGYEPMDHGKIAEMVRSGEIFKEVPLGEGKVDFDAYFKALVDIGYTGYLTIEREVGDQPEVDIRKAVDFIKRFK</sequence>
<dbReference type="PANTHER" id="PTHR12110">
    <property type="entry name" value="HYDROXYPYRUVATE ISOMERASE"/>
    <property type="match status" value="1"/>
</dbReference>
<proteinExistence type="predicted"/>
<feature type="domain" description="Xylose isomerase-like TIM barrel" evidence="1">
    <location>
        <begin position="35"/>
        <end position="302"/>
    </location>
</feature>
<comment type="caution">
    <text evidence="2">The sequence shown here is derived from an EMBL/GenBank/DDBJ whole genome shotgun (WGS) entry which is preliminary data.</text>
</comment>
<dbReference type="AlphaFoldDB" id="A0A927H3E6"/>
<dbReference type="Pfam" id="PF01261">
    <property type="entry name" value="AP_endonuc_2"/>
    <property type="match status" value="1"/>
</dbReference>
<name>A0A927H3E6_9BACL</name>
<dbReference type="InterPro" id="IPR013022">
    <property type="entry name" value="Xyl_isomerase-like_TIM-brl"/>
</dbReference>
<accession>A0A927H3E6</accession>
<reference evidence="2" key="1">
    <citation type="submission" date="2020-09" db="EMBL/GenBank/DDBJ databases">
        <title>A novel bacterium of genus Paenibacillus, isolated from South China Sea.</title>
        <authorList>
            <person name="Huang H."/>
            <person name="Mo K."/>
            <person name="Hu Y."/>
        </authorList>
    </citation>
    <scope>NUCLEOTIDE SEQUENCE</scope>
    <source>
        <strain evidence="2">IB182363</strain>
    </source>
</reference>
<evidence type="ECO:0000313" key="2">
    <source>
        <dbReference type="EMBL" id="MBD2866780.1"/>
    </source>
</evidence>
<keyword evidence="3" id="KW-1185">Reference proteome</keyword>
<dbReference type="GO" id="GO:0016853">
    <property type="term" value="F:isomerase activity"/>
    <property type="evidence" value="ECO:0007669"/>
    <property type="project" value="UniProtKB-KW"/>
</dbReference>
<dbReference type="SUPFAM" id="SSF51658">
    <property type="entry name" value="Xylose isomerase-like"/>
    <property type="match status" value="1"/>
</dbReference>
<dbReference type="Proteomes" id="UP000639396">
    <property type="component" value="Unassembled WGS sequence"/>
</dbReference>